<dbReference type="SUPFAM" id="SSF53756">
    <property type="entry name" value="UDP-Glycosyltransferase/glycogen phosphorylase"/>
    <property type="match status" value="1"/>
</dbReference>
<name>A0ABS5S6U6_9FLAO</name>
<protein>
    <submittedName>
        <fullName evidence="3">Glycosyltransferase family 4 protein</fullName>
    </submittedName>
</protein>
<feature type="domain" description="Glycosyltransferase subfamily 4-like N-terminal" evidence="2">
    <location>
        <begin position="105"/>
        <end position="231"/>
    </location>
</feature>
<gene>
    <name evidence="3" type="ORF">KIV10_12050</name>
</gene>
<sequence>MKRALIVTYYWPPAGGPGVQRWLKFVKYFREFGIEPIVYAPENPNYPLLDANFLNEIPPDVEIIKQPIKEPYRFAKFFSKKKTKQISSGIISKKNPSMLEKLMLYVRGNFFIPDARVGWVKPSVEFLSEYIAKNPIDVLITTGPPHSLHLIGIQLQQKLNLKWVADFRDPWTTIHYHKSLRLNISSEKKHKELEAKVLKSADLITVTSPTTKAEFETITSKPIEVITNGFDGYEKFDEKLDSKFSIAHIGSLLSERNAEILWEVLAEISSEKNDFKKDLQLIFAGTVSDEIAESLEKFGLFENAVFRGYISHSEALQLQKKSQILLLVEIDRPETRAIIPGKLFEYLAAKRPILAFGPKNWDVAQILEETNAGFNFNYQEKNRLKEKILELYASYKEDKLEVNSKNIEKYSRRELTSKMASALIGLIQK</sequence>
<dbReference type="Proteomes" id="UP001297092">
    <property type="component" value="Unassembled WGS sequence"/>
</dbReference>
<organism evidence="3 4">
    <name type="scientific">Aequorivita echinoideorum</name>
    <dbReference type="NCBI Taxonomy" id="1549647"/>
    <lineage>
        <taxon>Bacteria</taxon>
        <taxon>Pseudomonadati</taxon>
        <taxon>Bacteroidota</taxon>
        <taxon>Flavobacteriia</taxon>
        <taxon>Flavobacteriales</taxon>
        <taxon>Flavobacteriaceae</taxon>
        <taxon>Aequorivita</taxon>
    </lineage>
</organism>
<keyword evidence="1" id="KW-0808">Transferase</keyword>
<proteinExistence type="predicted"/>
<reference evidence="3 4" key="1">
    <citation type="submission" date="2021-05" db="EMBL/GenBank/DDBJ databases">
        <title>Aequorivita echinoideorum JCM 30378 genome.</title>
        <authorList>
            <person name="Zhang H."/>
            <person name="Li C."/>
        </authorList>
    </citation>
    <scope>NUCLEOTIDE SEQUENCE [LARGE SCALE GENOMIC DNA]</scope>
    <source>
        <strain evidence="3 4">JCM30378</strain>
    </source>
</reference>
<dbReference type="PANTHER" id="PTHR46401">
    <property type="entry name" value="GLYCOSYLTRANSFERASE WBBK-RELATED"/>
    <property type="match status" value="1"/>
</dbReference>
<comment type="caution">
    <text evidence="3">The sequence shown here is derived from an EMBL/GenBank/DDBJ whole genome shotgun (WGS) entry which is preliminary data.</text>
</comment>
<evidence type="ECO:0000313" key="4">
    <source>
        <dbReference type="Proteomes" id="UP001297092"/>
    </source>
</evidence>
<keyword evidence="4" id="KW-1185">Reference proteome</keyword>
<dbReference type="EMBL" id="JAHCTB010000005">
    <property type="protein sequence ID" value="MBT0608917.1"/>
    <property type="molecule type" value="Genomic_DNA"/>
</dbReference>
<evidence type="ECO:0000259" key="2">
    <source>
        <dbReference type="Pfam" id="PF13439"/>
    </source>
</evidence>
<accession>A0ABS5S6U6</accession>
<dbReference type="Pfam" id="PF13439">
    <property type="entry name" value="Glyco_transf_4"/>
    <property type="match status" value="1"/>
</dbReference>
<evidence type="ECO:0000256" key="1">
    <source>
        <dbReference type="ARBA" id="ARBA00022679"/>
    </source>
</evidence>
<dbReference type="PANTHER" id="PTHR46401:SF2">
    <property type="entry name" value="GLYCOSYLTRANSFERASE WBBK-RELATED"/>
    <property type="match status" value="1"/>
</dbReference>
<dbReference type="RefSeq" id="WP_214114096.1">
    <property type="nucleotide sequence ID" value="NZ_JAHCTB010000005.1"/>
</dbReference>
<evidence type="ECO:0000313" key="3">
    <source>
        <dbReference type="EMBL" id="MBT0608917.1"/>
    </source>
</evidence>
<dbReference type="Gene3D" id="3.40.50.2000">
    <property type="entry name" value="Glycogen Phosphorylase B"/>
    <property type="match status" value="2"/>
</dbReference>
<dbReference type="Pfam" id="PF13692">
    <property type="entry name" value="Glyco_trans_1_4"/>
    <property type="match status" value="1"/>
</dbReference>
<dbReference type="InterPro" id="IPR028098">
    <property type="entry name" value="Glyco_trans_4-like_N"/>
</dbReference>
<dbReference type="CDD" id="cd03794">
    <property type="entry name" value="GT4_WbuB-like"/>
    <property type="match status" value="1"/>
</dbReference>